<accession>A0A840HXB3</accession>
<evidence type="ECO:0000256" key="1">
    <source>
        <dbReference type="SAM" id="MobiDB-lite"/>
    </source>
</evidence>
<comment type="caution">
    <text evidence="2">The sequence shown here is derived from an EMBL/GenBank/DDBJ whole genome shotgun (WGS) entry which is preliminary data.</text>
</comment>
<dbReference type="EMBL" id="JACHOV010000010">
    <property type="protein sequence ID" value="MBB4642247.1"/>
    <property type="molecule type" value="Genomic_DNA"/>
</dbReference>
<evidence type="ECO:0000313" key="2">
    <source>
        <dbReference type="EMBL" id="MBB4642247.1"/>
    </source>
</evidence>
<keyword evidence="3" id="KW-1185">Reference proteome</keyword>
<dbReference type="RefSeq" id="WP_281376832.1">
    <property type="nucleotide sequence ID" value="NZ_JACHOV010000010.1"/>
</dbReference>
<proteinExistence type="predicted"/>
<evidence type="ECO:0000313" key="3">
    <source>
        <dbReference type="Proteomes" id="UP000575068"/>
    </source>
</evidence>
<protein>
    <submittedName>
        <fullName evidence="2">Uncharacterized protein</fullName>
    </submittedName>
</protein>
<gene>
    <name evidence="2" type="ORF">HNQ99_002572</name>
</gene>
<dbReference type="Proteomes" id="UP000575068">
    <property type="component" value="Unassembled WGS sequence"/>
</dbReference>
<dbReference type="AlphaFoldDB" id="A0A840HXB3"/>
<sequence>MIKVRHSRESGNPSPDPSAKYYDPEMRDRFGGSDVLLFWPGAA</sequence>
<reference evidence="2 3" key="1">
    <citation type="submission" date="2020-08" db="EMBL/GenBank/DDBJ databases">
        <title>Genomic Encyclopedia of Type Strains, Phase IV (KMG-IV): sequencing the most valuable type-strain genomes for metagenomic binning, comparative biology and taxonomic classification.</title>
        <authorList>
            <person name="Goeker M."/>
        </authorList>
    </citation>
    <scope>NUCLEOTIDE SEQUENCE [LARGE SCALE GENOMIC DNA]</scope>
    <source>
        <strain evidence="2 3">DSM 7465</strain>
    </source>
</reference>
<feature type="region of interest" description="Disordered" evidence="1">
    <location>
        <begin position="1"/>
        <end position="24"/>
    </location>
</feature>
<name>A0A840HXB3_9SPHN</name>
<organism evidence="2 3">
    <name type="scientific">Rhizorhapis suberifaciens</name>
    <name type="common">corky root of lettuce</name>
    <dbReference type="NCBI Taxonomy" id="13656"/>
    <lineage>
        <taxon>Bacteria</taxon>
        <taxon>Pseudomonadati</taxon>
        <taxon>Pseudomonadota</taxon>
        <taxon>Alphaproteobacteria</taxon>
        <taxon>Sphingomonadales</taxon>
        <taxon>Sphingomonadaceae</taxon>
        <taxon>Rhizorhapis</taxon>
    </lineage>
</organism>